<organism evidence="2 3">
    <name type="scientific">Tanacetum coccineum</name>
    <dbReference type="NCBI Taxonomy" id="301880"/>
    <lineage>
        <taxon>Eukaryota</taxon>
        <taxon>Viridiplantae</taxon>
        <taxon>Streptophyta</taxon>
        <taxon>Embryophyta</taxon>
        <taxon>Tracheophyta</taxon>
        <taxon>Spermatophyta</taxon>
        <taxon>Magnoliopsida</taxon>
        <taxon>eudicotyledons</taxon>
        <taxon>Gunneridae</taxon>
        <taxon>Pentapetalae</taxon>
        <taxon>asterids</taxon>
        <taxon>campanulids</taxon>
        <taxon>Asterales</taxon>
        <taxon>Asteraceae</taxon>
        <taxon>Asteroideae</taxon>
        <taxon>Anthemideae</taxon>
        <taxon>Anthemidinae</taxon>
        <taxon>Tanacetum</taxon>
    </lineage>
</organism>
<evidence type="ECO:0000313" key="3">
    <source>
        <dbReference type="Proteomes" id="UP001151760"/>
    </source>
</evidence>
<comment type="caution">
    <text evidence="2">The sequence shown here is derived from an EMBL/GenBank/DDBJ whole genome shotgun (WGS) entry which is preliminary data.</text>
</comment>
<proteinExistence type="predicted"/>
<reference evidence="2" key="1">
    <citation type="journal article" date="2022" name="Int. J. Mol. Sci.">
        <title>Draft Genome of Tanacetum Coccineum: Genomic Comparison of Closely Related Tanacetum-Family Plants.</title>
        <authorList>
            <person name="Yamashiro T."/>
            <person name="Shiraishi A."/>
            <person name="Nakayama K."/>
            <person name="Satake H."/>
        </authorList>
    </citation>
    <scope>NUCLEOTIDE SEQUENCE</scope>
</reference>
<evidence type="ECO:0000256" key="1">
    <source>
        <dbReference type="SAM" id="MobiDB-lite"/>
    </source>
</evidence>
<feature type="compositionally biased region" description="Basic and acidic residues" evidence="1">
    <location>
        <begin position="123"/>
        <end position="141"/>
    </location>
</feature>
<feature type="region of interest" description="Disordered" evidence="1">
    <location>
        <begin position="123"/>
        <end position="145"/>
    </location>
</feature>
<dbReference type="Proteomes" id="UP001151760">
    <property type="component" value="Unassembled WGS sequence"/>
</dbReference>
<dbReference type="EMBL" id="BQNB010014932">
    <property type="protein sequence ID" value="GJT34081.1"/>
    <property type="molecule type" value="Genomic_DNA"/>
</dbReference>
<protein>
    <submittedName>
        <fullName evidence="2">Uncharacterized protein</fullName>
    </submittedName>
</protein>
<gene>
    <name evidence="2" type="ORF">Tco_0924500</name>
</gene>
<evidence type="ECO:0000313" key="2">
    <source>
        <dbReference type="EMBL" id="GJT34081.1"/>
    </source>
</evidence>
<reference evidence="2" key="2">
    <citation type="submission" date="2022-01" db="EMBL/GenBank/DDBJ databases">
        <authorList>
            <person name="Yamashiro T."/>
            <person name="Shiraishi A."/>
            <person name="Satake H."/>
            <person name="Nakayama K."/>
        </authorList>
    </citation>
    <scope>NUCLEOTIDE SEQUENCE</scope>
</reference>
<name>A0ABQ5D778_9ASTR</name>
<sequence>MFTMAHNGKTTESSGCGKMITDAIQQECKNIQAKISSQINDVITNHIPSQVDSSVKNYMSGHILHVHPTQATPTSIQEQQQLYLIMRDNTQLQQDDLPIWLDLKYKFERLHMATTLCRPFVVRPRDQDDPHDDAHPEGEKSAKRHKTLSMEPLCLENRHLVKTLKVNQIPIEKVSQELVDEMSHTVDEAKLRKVVDEKPTIVIQSFQRDPKARALSLLNQDLLYLKKGSSGPEKIVMSLHKFLAVIFSDDDIEERNSRWTYWELGHEHKFITEIVARRANGSIVSITESEYKNLNKDDIKDMYLLIVNNKVDDYAKTSLLWSLSVFITSIENFKMFFIIFEPVYVIIYKNSKKEKRVMRRQEVYKFCNSTLERVLKGLKSYNNGVKHGYVTLSLGNEDVEYLQLFKEEIEERLKHRDQMRCWEIYVNGRPLGSRRERPE</sequence>
<keyword evidence="3" id="KW-1185">Reference proteome</keyword>
<accession>A0ABQ5D778</accession>